<sequence length="135" mass="14376">MTTLLAAVGVLHFVWMFSTWPLKDPVSFARTLIGRAGEDGLPSRPATAAVGLALLGAAVLTLMANDNIPRLGPDWLTLTGMYGLAAVMFLRGAGGYLMNSRATPEFRHWNSVLYSPLCLTLAALATTVAVSATRR</sequence>
<protein>
    <submittedName>
        <fullName evidence="2">DUF3995 domain-containing protein</fullName>
    </submittedName>
</protein>
<feature type="transmembrane region" description="Helical" evidence="1">
    <location>
        <begin position="113"/>
        <end position="132"/>
    </location>
</feature>
<gene>
    <name evidence="2" type="ORF">GL263_17650</name>
</gene>
<dbReference type="Pfam" id="PF13160">
    <property type="entry name" value="DUF3995"/>
    <property type="match status" value="1"/>
</dbReference>
<dbReference type="InterPro" id="IPR025058">
    <property type="entry name" value="DUF3995"/>
</dbReference>
<comment type="caution">
    <text evidence="2">The sequence shown here is derived from an EMBL/GenBank/DDBJ whole genome shotgun (WGS) entry which is preliminary data.</text>
</comment>
<feature type="transmembrane region" description="Helical" evidence="1">
    <location>
        <begin position="75"/>
        <end position="93"/>
    </location>
</feature>
<name>A0ABR6EJ53_9ACTN</name>
<organism evidence="2 3">
    <name type="scientific">Streptomyces durbertensis</name>
    <dbReference type="NCBI Taxonomy" id="2448886"/>
    <lineage>
        <taxon>Bacteria</taxon>
        <taxon>Bacillati</taxon>
        <taxon>Actinomycetota</taxon>
        <taxon>Actinomycetes</taxon>
        <taxon>Kitasatosporales</taxon>
        <taxon>Streptomycetaceae</taxon>
        <taxon>Streptomyces</taxon>
    </lineage>
</organism>
<keyword evidence="1" id="KW-1133">Transmembrane helix</keyword>
<dbReference type="EMBL" id="WMLF01000272">
    <property type="protein sequence ID" value="MBB1245376.1"/>
    <property type="molecule type" value="Genomic_DNA"/>
</dbReference>
<dbReference type="Proteomes" id="UP000766698">
    <property type="component" value="Unassembled WGS sequence"/>
</dbReference>
<reference evidence="3" key="1">
    <citation type="journal article" date="2020" name="Syst. Appl. Microbiol.">
        <title>Streptomyces alkaliterrae sp. nov., isolated from an alkaline soil, and emended descriptions of Streptomyces alkaliphilus, Streptomyces calidiresistens and Streptomyces durbertensis.</title>
        <authorList>
            <person name="Swiecimska M."/>
            <person name="Golinska P."/>
            <person name="Nouioui I."/>
            <person name="Wypij M."/>
            <person name="Rai M."/>
            <person name="Sangal V."/>
            <person name="Goodfellow M."/>
        </authorList>
    </citation>
    <scope>NUCLEOTIDE SEQUENCE [LARGE SCALE GENOMIC DNA]</scope>
    <source>
        <strain evidence="3">DSM 104538</strain>
    </source>
</reference>
<feature type="transmembrane region" description="Helical" evidence="1">
    <location>
        <begin position="45"/>
        <end position="63"/>
    </location>
</feature>
<evidence type="ECO:0000313" key="3">
    <source>
        <dbReference type="Proteomes" id="UP000766698"/>
    </source>
</evidence>
<keyword evidence="1" id="KW-0472">Membrane</keyword>
<evidence type="ECO:0000256" key="1">
    <source>
        <dbReference type="SAM" id="Phobius"/>
    </source>
</evidence>
<evidence type="ECO:0000313" key="2">
    <source>
        <dbReference type="EMBL" id="MBB1245376.1"/>
    </source>
</evidence>
<accession>A0ABR6EJ53</accession>
<keyword evidence="1" id="KW-0812">Transmembrane</keyword>
<keyword evidence="3" id="KW-1185">Reference proteome</keyword>
<proteinExistence type="predicted"/>